<proteinExistence type="inferred from homology"/>
<dbReference type="Proteomes" id="UP001408356">
    <property type="component" value="Unassembled WGS sequence"/>
</dbReference>
<keyword evidence="7" id="KW-0472">Membrane</keyword>
<name>A0ABR2UV35_9PEZI</name>
<reference evidence="9 10" key="1">
    <citation type="journal article" date="2024" name="J. Plant Pathol.">
        <title>Sequence and assembly of the genome of Seiridium unicorne, isolate CBS 538.82, causal agent of cypress canker disease.</title>
        <authorList>
            <person name="Scali E."/>
            <person name="Rocca G.D."/>
            <person name="Danti R."/>
            <person name="Garbelotto M."/>
            <person name="Barberini S."/>
            <person name="Baroncelli R."/>
            <person name="Emiliani G."/>
        </authorList>
    </citation>
    <scope>NUCLEOTIDE SEQUENCE [LARGE SCALE GENOMIC DNA]</scope>
    <source>
        <strain evidence="9 10">BM-138-508</strain>
    </source>
</reference>
<evidence type="ECO:0000256" key="5">
    <source>
        <dbReference type="ARBA" id="ARBA00023132"/>
    </source>
</evidence>
<evidence type="ECO:0000256" key="2">
    <source>
        <dbReference type="ARBA" id="ARBA00022816"/>
    </source>
</evidence>
<evidence type="ECO:0000256" key="7">
    <source>
        <dbReference type="RuleBase" id="RU365072"/>
    </source>
</evidence>
<sequence>MAGRSNVTFPESRVSVTATGSFNVDEEMYDGEEEYATDFALDAERFARALDTISNFDGTRAEKRIEILKLVNTYHDISLKKLESARDFRGQRSRGNQRSSEDRYSQDSMDLDQADAGAHDLSDDELATLEREVQTWDFLRRLLPLRYPERKFAQPKRKEPSKSATTGDLWEEFLRSDVTAQERKEILEVLQTTADETRDDIDDMVRDLQQNAERGDIIAYGWLHTRSAIKMQKSINGWAGPLDPNSQNVTDSTGAKSLVTQLDPDVVTRQGRKLQPQDEYFERAIWLGCYELLRRGRSIKEIRDWCVERTEVWRAMSMSAMPLSKDPEERGSNSNPLSLLLWRRTCYALARQGGTDDFERAVYGILSGDVKTVSPVCNSWDDHVFAQCNALLRSQFDSYVQKRLPREATQAASQLQVFDAVHAHGDAGTVSEAWLGTLETSPSIADEARLPIKSLQSAIISNTVDQYMENEGLVLGKQANQHEPSRLIPASNKTRSNLDSEKYYPLADQNGLRILVHVYLLMAELEDWRDGETEVESRTIQENALAAYISALRLNSMVELLPLYCSKLQGERAFYTLSRNVSNVSDGEDRKVLLRIMEKLGMDIAEFVVFQPHSLLKDNPEDPRGPAQSTLKLLMDEPPTVKFGRRLVPDFLGDADESLDPVDEQLIQSLEWMLLVDGLWDETFAVGVAIYKRFLKSYKLQAALTLSRRVTCADIFRAKARVPVQDDSSPLWFNEALETNDFTDEEGQSRQMTVARNFLDLECLIRALDSMETVGASADLQLDPTFQRTPEFLPTLGGHINFVKAYMAPVLHNWLLERVDDDPDFDILREMYLPEAILGYISVLHYGGTALSRDSLLEAMELAALIAEKDSDVASVMMKSGRMKELVEAFANCSKALAINSEDKRRAGNVSNKKFRELGWSKELWSIKRQ</sequence>
<protein>
    <recommendedName>
        <fullName evidence="7">Nuclear pore complex protein</fullName>
    </recommendedName>
</protein>
<comment type="subunit">
    <text evidence="7">Part of the nuclear pore complex (NPC).</text>
</comment>
<feature type="region of interest" description="Disordered" evidence="8">
    <location>
        <begin position="88"/>
        <end position="108"/>
    </location>
</feature>
<evidence type="ECO:0000256" key="6">
    <source>
        <dbReference type="ARBA" id="ARBA00023242"/>
    </source>
</evidence>
<comment type="similarity">
    <text evidence="7">Belongs to the nucleoporin Nup84/Nup107 family.</text>
</comment>
<keyword evidence="5 7" id="KW-0906">Nuclear pore complex</keyword>
<comment type="function">
    <text evidence="7">Functions as a component of the nuclear pore complex (NPC).</text>
</comment>
<evidence type="ECO:0000256" key="8">
    <source>
        <dbReference type="SAM" id="MobiDB-lite"/>
    </source>
</evidence>
<comment type="subcellular location">
    <subcellularLocation>
        <location evidence="7">Nucleus</location>
        <location evidence="7">Nuclear pore complex</location>
    </subcellularLocation>
    <subcellularLocation>
        <location evidence="7">Nucleus membrane</location>
    </subcellularLocation>
</comment>
<accession>A0ABR2UV35</accession>
<keyword evidence="4 7" id="KW-0811">Translocation</keyword>
<dbReference type="EMBL" id="JARVKF010000374">
    <property type="protein sequence ID" value="KAK9418549.1"/>
    <property type="molecule type" value="Genomic_DNA"/>
</dbReference>
<evidence type="ECO:0000256" key="3">
    <source>
        <dbReference type="ARBA" id="ARBA00022927"/>
    </source>
</evidence>
<dbReference type="PANTHER" id="PTHR13003:SF2">
    <property type="entry name" value="NUCLEAR PORE COMPLEX PROTEIN NUP107"/>
    <property type="match status" value="1"/>
</dbReference>
<evidence type="ECO:0000256" key="1">
    <source>
        <dbReference type="ARBA" id="ARBA00022448"/>
    </source>
</evidence>
<evidence type="ECO:0000313" key="9">
    <source>
        <dbReference type="EMBL" id="KAK9418549.1"/>
    </source>
</evidence>
<keyword evidence="3" id="KW-0653">Protein transport</keyword>
<dbReference type="PANTHER" id="PTHR13003">
    <property type="entry name" value="NUP107-RELATED"/>
    <property type="match status" value="1"/>
</dbReference>
<gene>
    <name evidence="9" type="ORF">SUNI508_08037</name>
</gene>
<keyword evidence="10" id="KW-1185">Reference proteome</keyword>
<keyword evidence="6 7" id="KW-0539">Nucleus</keyword>
<comment type="caution">
    <text evidence="9">The sequence shown here is derived from an EMBL/GenBank/DDBJ whole genome shotgun (WGS) entry which is preliminary data.</text>
</comment>
<dbReference type="Gene3D" id="1.10.3450.20">
    <property type="match status" value="1"/>
</dbReference>
<evidence type="ECO:0000256" key="4">
    <source>
        <dbReference type="ARBA" id="ARBA00023010"/>
    </source>
</evidence>
<organism evidence="9 10">
    <name type="scientific">Seiridium unicorne</name>
    <dbReference type="NCBI Taxonomy" id="138068"/>
    <lineage>
        <taxon>Eukaryota</taxon>
        <taxon>Fungi</taxon>
        <taxon>Dikarya</taxon>
        <taxon>Ascomycota</taxon>
        <taxon>Pezizomycotina</taxon>
        <taxon>Sordariomycetes</taxon>
        <taxon>Xylariomycetidae</taxon>
        <taxon>Amphisphaeriales</taxon>
        <taxon>Sporocadaceae</taxon>
        <taxon>Seiridium</taxon>
    </lineage>
</organism>
<dbReference type="Pfam" id="PF04121">
    <property type="entry name" value="Nup84_Nup100"/>
    <property type="match status" value="1"/>
</dbReference>
<dbReference type="InterPro" id="IPR007252">
    <property type="entry name" value="Nup84/Nup107"/>
</dbReference>
<keyword evidence="2" id="KW-0509">mRNA transport</keyword>
<evidence type="ECO:0000313" key="10">
    <source>
        <dbReference type="Proteomes" id="UP001408356"/>
    </source>
</evidence>
<keyword evidence="1 7" id="KW-0813">Transport</keyword>
<dbReference type="Gene3D" id="1.20.190.50">
    <property type="match status" value="1"/>
</dbReference>